<organism evidence="2">
    <name type="scientific">freshwater metagenome</name>
    <dbReference type="NCBI Taxonomy" id="449393"/>
    <lineage>
        <taxon>unclassified sequences</taxon>
        <taxon>metagenomes</taxon>
        <taxon>ecological metagenomes</taxon>
    </lineage>
</organism>
<protein>
    <submittedName>
        <fullName evidence="2">Unannotated protein</fullName>
    </submittedName>
</protein>
<evidence type="ECO:0000313" key="2">
    <source>
        <dbReference type="EMBL" id="CAB4755740.1"/>
    </source>
</evidence>
<dbReference type="EMBL" id="CAEZYW010000280">
    <property type="protein sequence ID" value="CAB4755740.1"/>
    <property type="molecule type" value="Genomic_DNA"/>
</dbReference>
<sequence>MRTSSTIAPMKPSSSPTTVKMKSLSLTGTKLPWVCGPSKSPYPVIPPPPMAIRA</sequence>
<dbReference type="AlphaFoldDB" id="A0A6J6U709"/>
<proteinExistence type="predicted"/>
<evidence type="ECO:0000256" key="1">
    <source>
        <dbReference type="SAM" id="MobiDB-lite"/>
    </source>
</evidence>
<gene>
    <name evidence="2" type="ORF">UFOPK2786_01543</name>
</gene>
<accession>A0A6J6U709</accession>
<feature type="region of interest" description="Disordered" evidence="1">
    <location>
        <begin position="1"/>
        <end position="20"/>
    </location>
</feature>
<reference evidence="2" key="1">
    <citation type="submission" date="2020-05" db="EMBL/GenBank/DDBJ databases">
        <authorList>
            <person name="Chiriac C."/>
            <person name="Salcher M."/>
            <person name="Ghai R."/>
            <person name="Kavagutti S V."/>
        </authorList>
    </citation>
    <scope>NUCLEOTIDE SEQUENCE</scope>
</reference>
<name>A0A6J6U709_9ZZZZ</name>